<comment type="caution">
    <text evidence="3">The sequence shown here is derived from an EMBL/GenBank/DDBJ whole genome shotgun (WGS) entry which is preliminary data.</text>
</comment>
<feature type="region of interest" description="Disordered" evidence="1">
    <location>
        <begin position="402"/>
        <end position="464"/>
    </location>
</feature>
<accession>A0AAE0DGX0</accession>
<feature type="compositionally biased region" description="Polar residues" evidence="1">
    <location>
        <begin position="416"/>
        <end position="427"/>
    </location>
</feature>
<feature type="compositionally biased region" description="Basic and acidic residues" evidence="1">
    <location>
        <begin position="544"/>
        <end position="558"/>
    </location>
</feature>
<gene>
    <name evidence="3" type="ORF">OEA41_009467</name>
</gene>
<feature type="region of interest" description="Disordered" evidence="1">
    <location>
        <begin position="590"/>
        <end position="662"/>
    </location>
</feature>
<proteinExistence type="predicted"/>
<dbReference type="InterPro" id="IPR000095">
    <property type="entry name" value="CRIB_dom"/>
</dbReference>
<keyword evidence="4" id="KW-1185">Reference proteome</keyword>
<feature type="compositionally biased region" description="Pro residues" evidence="1">
    <location>
        <begin position="865"/>
        <end position="875"/>
    </location>
</feature>
<dbReference type="AlphaFoldDB" id="A0AAE0DGX0"/>
<feature type="domain" description="CRIB" evidence="2">
    <location>
        <begin position="185"/>
        <end position="198"/>
    </location>
</feature>
<feature type="region of interest" description="Disordered" evidence="1">
    <location>
        <begin position="92"/>
        <end position="115"/>
    </location>
</feature>
<dbReference type="EMBL" id="JASNWA010000009">
    <property type="protein sequence ID" value="KAK3170082.1"/>
    <property type="molecule type" value="Genomic_DNA"/>
</dbReference>
<dbReference type="Proteomes" id="UP001276659">
    <property type="component" value="Unassembled WGS sequence"/>
</dbReference>
<name>A0AAE0DGX0_9LECA</name>
<dbReference type="PROSITE" id="PS50108">
    <property type="entry name" value="CRIB"/>
    <property type="match status" value="1"/>
</dbReference>
<feature type="compositionally biased region" description="Low complexity" evidence="1">
    <location>
        <begin position="309"/>
        <end position="318"/>
    </location>
</feature>
<feature type="region of interest" description="Disordered" evidence="1">
    <location>
        <begin position="690"/>
        <end position="741"/>
    </location>
</feature>
<feature type="compositionally biased region" description="Polar residues" evidence="1">
    <location>
        <begin position="719"/>
        <end position="731"/>
    </location>
</feature>
<feature type="region of interest" description="Disordered" evidence="1">
    <location>
        <begin position="245"/>
        <end position="355"/>
    </location>
</feature>
<feature type="region of interest" description="Disordered" evidence="1">
    <location>
        <begin position="542"/>
        <end position="564"/>
    </location>
</feature>
<feature type="compositionally biased region" description="Polar residues" evidence="1">
    <location>
        <begin position="336"/>
        <end position="348"/>
    </location>
</feature>
<evidence type="ECO:0000313" key="3">
    <source>
        <dbReference type="EMBL" id="KAK3170082.1"/>
    </source>
</evidence>
<protein>
    <recommendedName>
        <fullName evidence="2">CRIB domain-containing protein</fullName>
    </recommendedName>
</protein>
<feature type="compositionally biased region" description="Low complexity" evidence="1">
    <location>
        <begin position="245"/>
        <end position="254"/>
    </location>
</feature>
<feature type="compositionally biased region" description="Polar residues" evidence="1">
    <location>
        <begin position="273"/>
        <end position="287"/>
    </location>
</feature>
<feature type="compositionally biased region" description="Polar residues" evidence="1">
    <location>
        <begin position="255"/>
        <end position="264"/>
    </location>
</feature>
<evidence type="ECO:0000259" key="2">
    <source>
        <dbReference type="PROSITE" id="PS50108"/>
    </source>
</evidence>
<feature type="compositionally biased region" description="Polar residues" evidence="1">
    <location>
        <begin position="159"/>
        <end position="171"/>
    </location>
</feature>
<feature type="compositionally biased region" description="Low complexity" evidence="1">
    <location>
        <begin position="590"/>
        <end position="615"/>
    </location>
</feature>
<feature type="compositionally biased region" description="Polar residues" evidence="1">
    <location>
        <begin position="435"/>
        <end position="447"/>
    </location>
</feature>
<evidence type="ECO:0000313" key="4">
    <source>
        <dbReference type="Proteomes" id="UP001276659"/>
    </source>
</evidence>
<reference evidence="3" key="1">
    <citation type="submission" date="2022-11" db="EMBL/GenBank/DDBJ databases">
        <title>Chromosomal genome sequence assembly and mating type (MAT) locus characterization of the leprose asexual lichenized fungus Lepraria neglecta (Nyl.) Erichsen.</title>
        <authorList>
            <person name="Allen J.L."/>
            <person name="Pfeffer B."/>
        </authorList>
    </citation>
    <scope>NUCLEOTIDE SEQUENCE</scope>
    <source>
        <strain evidence="3">Allen 5258</strain>
    </source>
</reference>
<sequence>MFEFKGTAAADTTRANGPDWRVTGHQNIQRLGRRSFTPMISPTPLPTLHHRALTEDVRRPNMLQKRSRSNTSIGSLTPYEGGVLSLAISIDTSTSGSSADRRSVSGSVHTRASSADSFGKTLMAKGSRLLKRQNSKQDLTSLQTLDWMSGVDGQGPVQEMSNRPGSRQSRNIRSRTEDGSPKYNISEPFNFQHLTHTTPRHVQRIEETSHNDLVSEFSAIRAAQRPRRELQGIKTMEVQRGVFFSEVSGSDSSSPRNTSYGQSPPKSPERPQSRGNNGQYNVASPTRSFHHTSRSIESFSQPSPRRRSPQSSPGHTSPISPPPRTSSRSFAPDFFTSHQESPTHSTLDPQIPVPELQPLDYPIATFNDGGYDFSLPHAVTTPDDSAHSLRPLPFSMIRTELTGVPEEDETSDGRRSSVTTLARSPTPTLRHAKSFPSSRMSPQQWSSVLPLPSEDGNGSTTRHSTMSSILASPCVEEHNEDIPVRPQVTRRVSTRMEDSWEDVIDYCYNVEAEADCNFNWDYIPLPLQGNRDRAPAIAVNSPVDDAKKHPESSSKEAGESFLPRNHTLIVSHSRSSSNYSQSSQPTLLPLQTFLPDLDPPSATSAESSFSSIPEAVTPSLPNGPDLPHNTSSTNSKRWPEPANALPIVMPNEYGPQTTTPDDLYNQIFSGEFVQSDHHFPWMFERVAGSTISNSPRSSRSQISKSSSQESFRHSAGLSAAQQRRQRNTSVGSLPELVPSRTSRERVDSIVEKLADHVSILDTSDVPVVPVPTTVATAEQRLRNSKLAKEVALKSIISRAMTEEEVPEVPLPVHPAFRDTAPIPVDTSILMPPFVAQGANKRRMRSTSSASSLTSPRASRSSYSLFPPPVPSPIPK</sequence>
<evidence type="ECO:0000256" key="1">
    <source>
        <dbReference type="SAM" id="MobiDB-lite"/>
    </source>
</evidence>
<feature type="compositionally biased region" description="Low complexity" evidence="1">
    <location>
        <begin position="845"/>
        <end position="864"/>
    </location>
</feature>
<feature type="compositionally biased region" description="Low complexity" evidence="1">
    <location>
        <begin position="690"/>
        <end position="709"/>
    </location>
</feature>
<feature type="region of interest" description="Disordered" evidence="1">
    <location>
        <begin position="1"/>
        <end position="21"/>
    </location>
</feature>
<organism evidence="3 4">
    <name type="scientific">Lepraria neglecta</name>
    <dbReference type="NCBI Taxonomy" id="209136"/>
    <lineage>
        <taxon>Eukaryota</taxon>
        <taxon>Fungi</taxon>
        <taxon>Dikarya</taxon>
        <taxon>Ascomycota</taxon>
        <taxon>Pezizomycotina</taxon>
        <taxon>Lecanoromycetes</taxon>
        <taxon>OSLEUM clade</taxon>
        <taxon>Lecanoromycetidae</taxon>
        <taxon>Lecanorales</taxon>
        <taxon>Lecanorineae</taxon>
        <taxon>Stereocaulaceae</taxon>
        <taxon>Lepraria</taxon>
    </lineage>
</organism>
<feature type="region of interest" description="Disordered" evidence="1">
    <location>
        <begin position="148"/>
        <end position="186"/>
    </location>
</feature>
<feature type="region of interest" description="Disordered" evidence="1">
    <location>
        <begin position="836"/>
        <end position="875"/>
    </location>
</feature>